<dbReference type="GO" id="GO:0003857">
    <property type="term" value="F:(3S)-3-hydroxyacyl-CoA dehydrogenase (NAD+) activity"/>
    <property type="evidence" value="ECO:0007669"/>
    <property type="project" value="UniProtKB-EC"/>
</dbReference>
<feature type="domain" description="3-hydroxyacyl-CoA dehydrogenase NAD binding" evidence="7">
    <location>
        <begin position="27"/>
        <end position="205"/>
    </location>
</feature>
<dbReference type="InterPro" id="IPR014748">
    <property type="entry name" value="Enoyl-CoA_hydra_C"/>
</dbReference>
<evidence type="ECO:0000256" key="5">
    <source>
        <dbReference type="ARBA" id="ARBA00049556"/>
    </source>
</evidence>
<dbReference type="SUPFAM" id="SSF52096">
    <property type="entry name" value="ClpP/crotonase"/>
    <property type="match status" value="1"/>
</dbReference>
<sequence>MDHEKRLYPSASNPLFHQPVRPLPEVIGIVGAGTIGPDIGYYFKSALPGTALTLVDVAEPPLLAAEKRLSGYAEKAVRRGRMTGEKAARILENILYTTDYRRLEGCQLIIEAATERIPLKQEIFARVEAIVAPETVITSNTSSIPADRIFSGLRHPERATVTHFFAPAWRNPAVEVIRWEKADPDIVAYLCWLFAMTGKAPVVTDNVICFMLDRVFDNWCNEAAMLLDRATAAEIDAVAEEFASAGPFFVLNLANGNPIIVEANTLQMEEGSCYRPALILQSVDRWNTPKPGKGRNIPDDVSQSARDRLLGILFSQAFDIVDRGIGTREDLHFGCQIALDFKKGPFDFLADLGEAEAGRIMKRFEAERPGFPRAKEPFSFYQDFYRTLLIDDLDGMKVITIRRPQARNALNLNIVQEVLSVLERYTPDPAVKGFVLTGYGPSAFSAGADIVRFQEVLGRFDASIAYAREWAKVQRFLDRMDKPVVAAVNGMALGGGLELAIRCHAMVATRNALFQFPEITLGILPGIGGCIVPYRKWPQSAARFHDMLCLAAPLRAQEAFAAGIVTGLSADYAALIQDAAAAARALQGRIPRIPDGKVDLPPFNLPGEPRSGSLRLSREALSVMIETIEAGAAATTLEAALEAGYRGFARIACLEAAREGIAAFLEKRKPVYEK</sequence>
<evidence type="ECO:0000256" key="2">
    <source>
        <dbReference type="ARBA" id="ARBA00023235"/>
    </source>
</evidence>
<evidence type="ECO:0000313" key="8">
    <source>
        <dbReference type="EMBL" id="VBB47772.1"/>
    </source>
</evidence>
<dbReference type="Gene3D" id="1.10.1040.50">
    <property type="match status" value="1"/>
</dbReference>
<dbReference type="PROSITE" id="PS00166">
    <property type="entry name" value="ENOYL_COA_HYDRATASE"/>
    <property type="match status" value="1"/>
</dbReference>
<dbReference type="InterPro" id="IPR001753">
    <property type="entry name" value="Enoyl-CoA_hydra/iso"/>
</dbReference>
<name>A0A653AI62_UNCDX</name>
<dbReference type="CDD" id="cd06558">
    <property type="entry name" value="crotonase-like"/>
    <property type="match status" value="1"/>
</dbReference>
<keyword evidence="3" id="KW-0456">Lyase</keyword>
<dbReference type="Gene3D" id="1.10.12.10">
    <property type="entry name" value="Lyase 2-enoyl-coa Hydratase, Chain A, domain 2"/>
    <property type="match status" value="1"/>
</dbReference>
<keyword evidence="4" id="KW-0511">Multifunctional enzyme</keyword>
<evidence type="ECO:0000256" key="4">
    <source>
        <dbReference type="ARBA" id="ARBA00023268"/>
    </source>
</evidence>
<evidence type="ECO:0000256" key="1">
    <source>
        <dbReference type="ARBA" id="ARBA00005254"/>
    </source>
</evidence>
<dbReference type="InterPro" id="IPR018376">
    <property type="entry name" value="Enoyl-CoA_hyd/isom_CS"/>
</dbReference>
<keyword evidence="2" id="KW-0413">Isomerase</keyword>
<comment type="similarity">
    <text evidence="1 6">Belongs to the enoyl-CoA hydratase/isomerase family.</text>
</comment>
<proteinExistence type="inferred from homology"/>
<dbReference type="InterPro" id="IPR029045">
    <property type="entry name" value="ClpP/crotonase-like_dom_sf"/>
</dbReference>
<gene>
    <name evidence="8" type="ORF">TRIP_B50567</name>
</gene>
<accession>A0A653AI62</accession>
<dbReference type="AlphaFoldDB" id="A0A653AI62"/>
<evidence type="ECO:0000256" key="6">
    <source>
        <dbReference type="RuleBase" id="RU003707"/>
    </source>
</evidence>
<comment type="catalytic activity">
    <reaction evidence="5">
        <text>a (3S)-3-hydroxyacyl-CoA + NAD(+) = a 3-oxoacyl-CoA + NADH + H(+)</text>
        <dbReference type="Rhea" id="RHEA:22432"/>
        <dbReference type="ChEBI" id="CHEBI:15378"/>
        <dbReference type="ChEBI" id="CHEBI:57318"/>
        <dbReference type="ChEBI" id="CHEBI:57540"/>
        <dbReference type="ChEBI" id="CHEBI:57945"/>
        <dbReference type="ChEBI" id="CHEBI:90726"/>
        <dbReference type="EC" id="1.1.1.35"/>
    </reaction>
</comment>
<dbReference type="InterPro" id="IPR006176">
    <property type="entry name" value="3-OHacyl-CoA_DH_NAD-bd"/>
</dbReference>
<dbReference type="EMBL" id="UPXX01000032">
    <property type="protein sequence ID" value="VBB47772.1"/>
    <property type="molecule type" value="Genomic_DNA"/>
</dbReference>
<protein>
    <submittedName>
        <fullName evidence="8">Fusion of 3-hydroxyacyl-CoA dehydrogenase and enoyl-CoA hydratase</fullName>
    </submittedName>
</protein>
<organism evidence="8">
    <name type="scientific">Uncultured Desulfatiglans sp</name>
    <dbReference type="NCBI Taxonomy" id="1748965"/>
    <lineage>
        <taxon>Bacteria</taxon>
        <taxon>Pseudomonadati</taxon>
        <taxon>Thermodesulfobacteriota</taxon>
        <taxon>Desulfobacteria</taxon>
        <taxon>Desulfatiglandales</taxon>
        <taxon>Desulfatiglandaceae</taxon>
        <taxon>Desulfatiglans</taxon>
        <taxon>environmental samples</taxon>
    </lineage>
</organism>
<dbReference type="Pfam" id="PF02737">
    <property type="entry name" value="3HCDH_N"/>
    <property type="match status" value="1"/>
</dbReference>
<dbReference type="Gene3D" id="3.90.226.10">
    <property type="entry name" value="2-enoyl-CoA Hydratase, Chain A, domain 1"/>
    <property type="match status" value="1"/>
</dbReference>
<dbReference type="GO" id="GO:0016853">
    <property type="term" value="F:isomerase activity"/>
    <property type="evidence" value="ECO:0007669"/>
    <property type="project" value="UniProtKB-KW"/>
</dbReference>
<evidence type="ECO:0000259" key="7">
    <source>
        <dbReference type="Pfam" id="PF02737"/>
    </source>
</evidence>
<dbReference type="Gene3D" id="3.40.50.720">
    <property type="entry name" value="NAD(P)-binding Rossmann-like Domain"/>
    <property type="match status" value="1"/>
</dbReference>
<dbReference type="SUPFAM" id="SSF51735">
    <property type="entry name" value="NAD(P)-binding Rossmann-fold domains"/>
    <property type="match status" value="1"/>
</dbReference>
<dbReference type="PANTHER" id="PTHR23309:SF49">
    <property type="entry name" value="PEROXISOMAL BIFUNCTIONAL ENZYME"/>
    <property type="match status" value="1"/>
</dbReference>
<dbReference type="PANTHER" id="PTHR23309">
    <property type="entry name" value="3-HYDROXYACYL-COA DEHYROGENASE"/>
    <property type="match status" value="1"/>
</dbReference>
<dbReference type="Pfam" id="PF00378">
    <property type="entry name" value="ECH_1"/>
    <property type="match status" value="1"/>
</dbReference>
<evidence type="ECO:0000256" key="3">
    <source>
        <dbReference type="ARBA" id="ARBA00023239"/>
    </source>
</evidence>
<dbReference type="InterPro" id="IPR036291">
    <property type="entry name" value="NAD(P)-bd_dom_sf"/>
</dbReference>
<dbReference type="GO" id="GO:0006635">
    <property type="term" value="P:fatty acid beta-oxidation"/>
    <property type="evidence" value="ECO:0007669"/>
    <property type="project" value="TreeGrafter"/>
</dbReference>
<dbReference type="GO" id="GO:0070403">
    <property type="term" value="F:NAD+ binding"/>
    <property type="evidence" value="ECO:0007669"/>
    <property type="project" value="InterPro"/>
</dbReference>
<dbReference type="GO" id="GO:0016829">
    <property type="term" value="F:lyase activity"/>
    <property type="evidence" value="ECO:0007669"/>
    <property type="project" value="UniProtKB-KW"/>
</dbReference>
<reference evidence="8" key="1">
    <citation type="submission" date="2018-07" db="EMBL/GenBank/DDBJ databases">
        <authorList>
            <consortium name="Genoscope - CEA"/>
            <person name="William W."/>
        </authorList>
    </citation>
    <scope>NUCLEOTIDE SEQUENCE</scope>
    <source>
        <strain evidence="8">IK1</strain>
    </source>
</reference>